<keyword evidence="1" id="KW-0472">Membrane</keyword>
<evidence type="ECO:0000256" key="1">
    <source>
        <dbReference type="SAM" id="Phobius"/>
    </source>
</evidence>
<dbReference type="Gene3D" id="2.40.50.90">
    <property type="match status" value="1"/>
</dbReference>
<dbReference type="PANTHER" id="PTHR28434:SF1">
    <property type="entry name" value="PROTEIN C3ORF33"/>
    <property type="match status" value="1"/>
</dbReference>
<keyword evidence="1" id="KW-1133">Transmembrane helix</keyword>
<protein>
    <submittedName>
        <fullName evidence="3">Uncharacterized protein C3orf33 homolog</fullName>
    </submittedName>
</protein>
<feature type="transmembrane region" description="Helical" evidence="1">
    <location>
        <begin position="49"/>
        <end position="66"/>
    </location>
</feature>
<name>A0ABM0GUC6_SACKO</name>
<gene>
    <name evidence="3" type="primary">LOC100375036</name>
</gene>
<dbReference type="InterPro" id="IPR042421">
    <property type="entry name" value="C3orf33-like"/>
</dbReference>
<dbReference type="Proteomes" id="UP000694865">
    <property type="component" value="Unplaced"/>
</dbReference>
<accession>A0ABM0GUC6</accession>
<keyword evidence="2" id="KW-1185">Reference proteome</keyword>
<sequence length="286" mass="32763">MAAPRRRDASSTNLDQNIATSASVDDNYPWSFRILLRSTTNFVDNHIQAFRSLSTVIALIGVGYIIKSTRPFSKFRHVRGIPKEFIKKNVRLRGYVKSVTNEHLNVEHIPIIEVKRFRWMGAVTKQDSECLLPVKIGGVELLEGAVPFLQLNAEKKHIWFVLLKLNTEGSVDCAVTVSKGWFRRININEAIVKEGLGKATPIEGITKHKRYLKLSQKLIKAEISAERKGKGIWTKPPRWEMFKNSIHMTAANVATRLRRRGNDSKLFLWQRIKKMFTKKDNGDNKI</sequence>
<keyword evidence="1" id="KW-0812">Transmembrane</keyword>
<dbReference type="GeneID" id="100375036"/>
<proteinExistence type="predicted"/>
<dbReference type="RefSeq" id="XP_002737536.1">
    <property type="nucleotide sequence ID" value="XM_002737490.2"/>
</dbReference>
<dbReference type="PANTHER" id="PTHR28434">
    <property type="entry name" value="PROTEIN C3ORF33"/>
    <property type="match status" value="1"/>
</dbReference>
<dbReference type="SUPFAM" id="SSF50199">
    <property type="entry name" value="Staphylococcal nuclease"/>
    <property type="match status" value="1"/>
</dbReference>
<evidence type="ECO:0000313" key="2">
    <source>
        <dbReference type="Proteomes" id="UP000694865"/>
    </source>
</evidence>
<dbReference type="InterPro" id="IPR035437">
    <property type="entry name" value="SNase_OB-fold_sf"/>
</dbReference>
<evidence type="ECO:0000313" key="3">
    <source>
        <dbReference type="RefSeq" id="XP_002737536.1"/>
    </source>
</evidence>
<organism evidence="2 3">
    <name type="scientific">Saccoglossus kowalevskii</name>
    <name type="common">Acorn worm</name>
    <dbReference type="NCBI Taxonomy" id="10224"/>
    <lineage>
        <taxon>Eukaryota</taxon>
        <taxon>Metazoa</taxon>
        <taxon>Hemichordata</taxon>
        <taxon>Enteropneusta</taxon>
        <taxon>Harrimaniidae</taxon>
        <taxon>Saccoglossus</taxon>
    </lineage>
</organism>
<reference evidence="3" key="1">
    <citation type="submission" date="2025-08" db="UniProtKB">
        <authorList>
            <consortium name="RefSeq"/>
        </authorList>
    </citation>
    <scope>IDENTIFICATION</scope>
    <source>
        <tissue evidence="3">Testes</tissue>
    </source>
</reference>